<keyword evidence="3" id="KW-1185">Reference proteome</keyword>
<name>A0A409X9E0_9AGAR</name>
<dbReference type="InParanoid" id="A0A409X9E0"/>
<dbReference type="AlphaFoldDB" id="A0A409X9E0"/>
<comment type="caution">
    <text evidence="2">The sequence shown here is derived from an EMBL/GenBank/DDBJ whole genome shotgun (WGS) entry which is preliminary data.</text>
</comment>
<feature type="region of interest" description="Disordered" evidence="1">
    <location>
        <begin position="169"/>
        <end position="255"/>
    </location>
</feature>
<sequence>MNIGAVATGDIPRPRRVGNLQDAMGLSHDKATYNACRRAVRNVLGKVEDAYKNEWREIDGEFLVQVKNMAKARMPQLARYRNGWATELIMSRSNKAKPPINNGRIDALNNAPLSGVTFGANNDVGDGYIFGSAEHNDIYGDDSNADDVMFNITNQIGVGFFDNVPIAGPSNNGIDNTSDLSDPDEGREEEHIEVAPKRNAKRKQICAGEDEAVVEDGDAKGKGKGKAKAKAKGKGKAKEVTDEEPAVKKKRNGRR</sequence>
<dbReference type="Proteomes" id="UP000284842">
    <property type="component" value="Unassembled WGS sequence"/>
</dbReference>
<evidence type="ECO:0000313" key="2">
    <source>
        <dbReference type="EMBL" id="PPQ87386.1"/>
    </source>
</evidence>
<dbReference type="OrthoDB" id="2755069at2759"/>
<dbReference type="EMBL" id="NHTK01004278">
    <property type="protein sequence ID" value="PPQ87386.1"/>
    <property type="molecule type" value="Genomic_DNA"/>
</dbReference>
<proteinExistence type="predicted"/>
<evidence type="ECO:0000256" key="1">
    <source>
        <dbReference type="SAM" id="MobiDB-lite"/>
    </source>
</evidence>
<reference evidence="2 3" key="1">
    <citation type="journal article" date="2018" name="Evol. Lett.">
        <title>Horizontal gene cluster transfer increased hallucinogenic mushroom diversity.</title>
        <authorList>
            <person name="Reynolds H.T."/>
            <person name="Vijayakumar V."/>
            <person name="Gluck-Thaler E."/>
            <person name="Korotkin H.B."/>
            <person name="Matheny P.B."/>
            <person name="Slot J.C."/>
        </authorList>
    </citation>
    <scope>NUCLEOTIDE SEQUENCE [LARGE SCALE GENOMIC DNA]</scope>
    <source>
        <strain evidence="2 3">2629</strain>
    </source>
</reference>
<accession>A0A409X9E0</accession>
<protein>
    <submittedName>
        <fullName evidence="2">Uncharacterized protein</fullName>
    </submittedName>
</protein>
<gene>
    <name evidence="2" type="ORF">CVT24_000002</name>
</gene>
<feature type="compositionally biased region" description="Polar residues" evidence="1">
    <location>
        <begin position="169"/>
        <end position="180"/>
    </location>
</feature>
<organism evidence="2 3">
    <name type="scientific">Panaeolus cyanescens</name>
    <dbReference type="NCBI Taxonomy" id="181874"/>
    <lineage>
        <taxon>Eukaryota</taxon>
        <taxon>Fungi</taxon>
        <taxon>Dikarya</taxon>
        <taxon>Basidiomycota</taxon>
        <taxon>Agaricomycotina</taxon>
        <taxon>Agaricomycetes</taxon>
        <taxon>Agaricomycetidae</taxon>
        <taxon>Agaricales</taxon>
        <taxon>Agaricineae</taxon>
        <taxon>Galeropsidaceae</taxon>
        <taxon>Panaeolus</taxon>
    </lineage>
</organism>
<evidence type="ECO:0000313" key="3">
    <source>
        <dbReference type="Proteomes" id="UP000284842"/>
    </source>
</evidence>
<feature type="compositionally biased region" description="Basic residues" evidence="1">
    <location>
        <begin position="222"/>
        <end position="235"/>
    </location>
</feature>